<feature type="region of interest" description="Disordered" evidence="1">
    <location>
        <begin position="129"/>
        <end position="186"/>
    </location>
</feature>
<feature type="region of interest" description="Disordered" evidence="1">
    <location>
        <begin position="207"/>
        <end position="252"/>
    </location>
</feature>
<evidence type="ECO:0000313" key="3">
    <source>
        <dbReference type="Proteomes" id="UP001209540"/>
    </source>
</evidence>
<dbReference type="Proteomes" id="UP001209540">
    <property type="component" value="Unassembled WGS sequence"/>
</dbReference>
<feature type="compositionally biased region" description="Gly residues" evidence="1">
    <location>
        <begin position="227"/>
        <end position="252"/>
    </location>
</feature>
<reference evidence="2" key="1">
    <citation type="journal article" date="2022" name="IScience">
        <title>Evolution of zygomycete secretomes and the origins of terrestrial fungal ecologies.</title>
        <authorList>
            <person name="Chang Y."/>
            <person name="Wang Y."/>
            <person name="Mondo S."/>
            <person name="Ahrendt S."/>
            <person name="Andreopoulos W."/>
            <person name="Barry K."/>
            <person name="Beard J."/>
            <person name="Benny G.L."/>
            <person name="Blankenship S."/>
            <person name="Bonito G."/>
            <person name="Cuomo C."/>
            <person name="Desiro A."/>
            <person name="Gervers K.A."/>
            <person name="Hundley H."/>
            <person name="Kuo A."/>
            <person name="LaButti K."/>
            <person name="Lang B.F."/>
            <person name="Lipzen A."/>
            <person name="O'Donnell K."/>
            <person name="Pangilinan J."/>
            <person name="Reynolds N."/>
            <person name="Sandor L."/>
            <person name="Smith M.E."/>
            <person name="Tsang A."/>
            <person name="Grigoriev I.V."/>
            <person name="Stajich J.E."/>
            <person name="Spatafora J.W."/>
        </authorList>
    </citation>
    <scope>NUCLEOTIDE SEQUENCE</scope>
    <source>
        <strain evidence="2">RSA 2281</strain>
    </source>
</reference>
<evidence type="ECO:0000256" key="1">
    <source>
        <dbReference type="SAM" id="MobiDB-lite"/>
    </source>
</evidence>
<feature type="compositionally biased region" description="Basic residues" evidence="1">
    <location>
        <begin position="147"/>
        <end position="157"/>
    </location>
</feature>
<protein>
    <submittedName>
        <fullName evidence="2">Uncharacterized protein</fullName>
    </submittedName>
</protein>
<keyword evidence="3" id="KW-1185">Reference proteome</keyword>
<dbReference type="Pfam" id="PF09428">
    <property type="entry name" value="DUF2011"/>
    <property type="match status" value="1"/>
</dbReference>
<name>A0AAD5KBN7_9FUNG</name>
<gene>
    <name evidence="2" type="ORF">BDA99DRAFT_437538</name>
</gene>
<comment type="caution">
    <text evidence="2">The sequence shown here is derived from an EMBL/GenBank/DDBJ whole genome shotgun (WGS) entry which is preliminary data.</text>
</comment>
<evidence type="ECO:0000313" key="2">
    <source>
        <dbReference type="EMBL" id="KAI9264406.1"/>
    </source>
</evidence>
<feature type="compositionally biased region" description="Basic and acidic residues" evidence="1">
    <location>
        <begin position="158"/>
        <end position="169"/>
    </location>
</feature>
<dbReference type="AlphaFoldDB" id="A0AAD5KBN7"/>
<sequence length="252" mass="28098">MDGIVEAGDSERMDALMQKIIGSTFNSENEVSDEEKDQTKQQELKAEEAFAFRLFASKPVAKVNIKENDEDAVDKMAEFVAKQQTVDFDQENDSEFIANIQAAAVNYDDILKQSQQPYYAEQYPKRVIHIPSLEQQQQQKQKEAPAGKRKHRKSKKRRDFEKATKEGRIQVKANMRNSATEGGWPGWPGHLTKCHIITTISTNDIKKGFKKNGPLPPLPSFSRGGRARGGFGNRGGGGRGRGSRGGRGGMSR</sequence>
<proteinExistence type="predicted"/>
<reference evidence="2" key="2">
    <citation type="submission" date="2023-02" db="EMBL/GenBank/DDBJ databases">
        <authorList>
            <consortium name="DOE Joint Genome Institute"/>
            <person name="Mondo S.J."/>
            <person name="Chang Y."/>
            <person name="Wang Y."/>
            <person name="Ahrendt S."/>
            <person name="Andreopoulos W."/>
            <person name="Barry K."/>
            <person name="Beard J."/>
            <person name="Benny G.L."/>
            <person name="Blankenship S."/>
            <person name="Bonito G."/>
            <person name="Cuomo C."/>
            <person name="Desiro A."/>
            <person name="Gervers K.A."/>
            <person name="Hundley H."/>
            <person name="Kuo A."/>
            <person name="LaButti K."/>
            <person name="Lang B.F."/>
            <person name="Lipzen A."/>
            <person name="O'Donnell K."/>
            <person name="Pangilinan J."/>
            <person name="Reynolds N."/>
            <person name="Sandor L."/>
            <person name="Smith M.W."/>
            <person name="Tsang A."/>
            <person name="Grigoriev I.V."/>
            <person name="Stajich J.E."/>
            <person name="Spatafora J.W."/>
        </authorList>
    </citation>
    <scope>NUCLEOTIDE SEQUENCE</scope>
    <source>
        <strain evidence="2">RSA 2281</strain>
    </source>
</reference>
<accession>A0AAD5KBN7</accession>
<dbReference type="InterPro" id="IPR018555">
    <property type="entry name" value="C630.06c-like"/>
</dbReference>
<dbReference type="EMBL" id="JAIXMP010000012">
    <property type="protein sequence ID" value="KAI9264406.1"/>
    <property type="molecule type" value="Genomic_DNA"/>
</dbReference>
<organism evidence="2 3">
    <name type="scientific">Phascolomyces articulosus</name>
    <dbReference type="NCBI Taxonomy" id="60185"/>
    <lineage>
        <taxon>Eukaryota</taxon>
        <taxon>Fungi</taxon>
        <taxon>Fungi incertae sedis</taxon>
        <taxon>Mucoromycota</taxon>
        <taxon>Mucoromycotina</taxon>
        <taxon>Mucoromycetes</taxon>
        <taxon>Mucorales</taxon>
        <taxon>Lichtheimiaceae</taxon>
        <taxon>Phascolomyces</taxon>
    </lineage>
</organism>